<evidence type="ECO:0000313" key="1">
    <source>
        <dbReference type="EMBL" id="OMJ71496.1"/>
    </source>
</evidence>
<comment type="caution">
    <text evidence="1">The sequence shown here is derived from an EMBL/GenBank/DDBJ whole genome shotgun (WGS) entry which is preliminary data.</text>
</comment>
<reference evidence="1 2" key="1">
    <citation type="submission" date="2016-11" db="EMBL/GenBank/DDBJ databases">
        <title>The macronuclear genome of Stentor coeruleus: a giant cell with tiny introns.</title>
        <authorList>
            <person name="Slabodnick M."/>
            <person name="Ruby J.G."/>
            <person name="Reiff S.B."/>
            <person name="Swart E.C."/>
            <person name="Gosai S."/>
            <person name="Prabakaran S."/>
            <person name="Witkowska E."/>
            <person name="Larue G.E."/>
            <person name="Fisher S."/>
            <person name="Freeman R.M."/>
            <person name="Gunawardena J."/>
            <person name="Chu W."/>
            <person name="Stover N.A."/>
            <person name="Gregory B.D."/>
            <person name="Nowacki M."/>
            <person name="Derisi J."/>
            <person name="Roy S.W."/>
            <person name="Marshall W.F."/>
            <person name="Sood P."/>
        </authorList>
    </citation>
    <scope>NUCLEOTIDE SEQUENCE [LARGE SCALE GENOMIC DNA]</scope>
    <source>
        <strain evidence="1">WM001</strain>
    </source>
</reference>
<sequence>MEYVSVFPFSLNNSGEIVILVRRDGDFYRDLGGHVYNEMSPMHAAAKNLLIHSNYLIVPSNIERLLKKKPIANDESIFREVLAKLLTLPSHMCIRNIANHFGYLYPIPYIDPEILNTTLEDTSLHWIRISILFSIEEYQRFFSAFDLAILGQVNSHLLKQSIVYCKEPIQRITHYIGVINLEEEVLWQFHLEGLLLSNLFSGAYRSKEVKWDFYEAEMPTSVEIDRMSCVVVIAWREKTSENILEMLEKIIGKKKLIAIGSAASIVCEMLGGRLVPTETQLELLEIIPSIEIGNSPYMKKYMKNIEQIENNHSLRYTTRCISEIPPDSKILASSKGIPCIYSTNNTLCVNCNPELSVPFVEQLLCPELISQNLLSEETYEIAKKTWEETPQQNFYIVRSICEGFLYG</sequence>
<dbReference type="OrthoDB" id="10401206at2759"/>
<protein>
    <submittedName>
        <fullName evidence="1">Uncharacterized protein</fullName>
    </submittedName>
</protein>
<name>A0A1R2B420_9CILI</name>
<organism evidence="1 2">
    <name type="scientific">Stentor coeruleus</name>
    <dbReference type="NCBI Taxonomy" id="5963"/>
    <lineage>
        <taxon>Eukaryota</taxon>
        <taxon>Sar</taxon>
        <taxon>Alveolata</taxon>
        <taxon>Ciliophora</taxon>
        <taxon>Postciliodesmatophora</taxon>
        <taxon>Heterotrichea</taxon>
        <taxon>Heterotrichida</taxon>
        <taxon>Stentoridae</taxon>
        <taxon>Stentor</taxon>
    </lineage>
</organism>
<proteinExistence type="predicted"/>
<evidence type="ECO:0000313" key="2">
    <source>
        <dbReference type="Proteomes" id="UP000187209"/>
    </source>
</evidence>
<dbReference type="EMBL" id="MPUH01000984">
    <property type="protein sequence ID" value="OMJ71496.1"/>
    <property type="molecule type" value="Genomic_DNA"/>
</dbReference>
<dbReference type="AlphaFoldDB" id="A0A1R2B420"/>
<keyword evidence="2" id="KW-1185">Reference proteome</keyword>
<dbReference type="Proteomes" id="UP000187209">
    <property type="component" value="Unassembled WGS sequence"/>
</dbReference>
<accession>A0A1R2B420</accession>
<gene>
    <name evidence="1" type="ORF">SteCoe_30278</name>
</gene>